<comment type="subcellular location">
    <subcellularLocation>
        <location evidence="6">Cytoplasm</location>
    </subcellularLocation>
</comment>
<keyword evidence="3 6" id="KW-0547">Nucleotide-binding</keyword>
<keyword evidence="9" id="KW-1185">Reference proteome</keyword>
<dbReference type="InterPro" id="IPR027417">
    <property type="entry name" value="P-loop_NTPase"/>
</dbReference>
<dbReference type="GO" id="GO:0000731">
    <property type="term" value="P:DNA synthesis involved in DNA repair"/>
    <property type="evidence" value="ECO:0007669"/>
    <property type="project" value="TreeGrafter"/>
</dbReference>
<keyword evidence="6" id="KW-0234">DNA repair</keyword>
<accession>A0A2H3P806</accession>
<sequence>MTLDSLRIRSFRAHKHTEVAFAPKVNVLVGANGVGKTNTLEAIHYLCLTKSFVASNDTYAVRQEAPYFELEGTFSGVRSRPMTAKLVYVPHEGKQVFVNDAPLDRLADIVGQLPVVVFSPEDHALTAEGPDERRRFLNNILSQAHPAYMNTLMKYRRARKQRNELLRQYRKKPAPPPEALLAPWTQKLVQLGSQVVARRQTFLHTFTDYLQDAYERIEAVAEEPTITYDTLADVSTDEEGNAEAIADAFRARLAEKQDHEYKRGTTLVGPQRDELVFRLNDLEVRRYASQGQHRTFAMALKLAQYFYLSDTLERHPLLLLDDAFGKLDTERTNVFMQLLQSNDIGQSFITATRSAPFAATVPFDEANHRLFQVDTKNDAARVRIAPAHADVSA</sequence>
<keyword evidence="2 6" id="KW-0235">DNA replication</keyword>
<dbReference type="AlphaFoldDB" id="A0A2H3P806"/>
<keyword evidence="6" id="KW-0227">DNA damage</keyword>
<evidence type="ECO:0000256" key="2">
    <source>
        <dbReference type="ARBA" id="ARBA00022705"/>
    </source>
</evidence>
<dbReference type="OrthoDB" id="9803889at2"/>
<dbReference type="Proteomes" id="UP000221024">
    <property type="component" value="Unassembled WGS sequence"/>
</dbReference>
<dbReference type="RefSeq" id="WP_098061183.1">
    <property type="nucleotide sequence ID" value="NZ_PDEP01000002.1"/>
</dbReference>
<reference evidence="8 9" key="1">
    <citation type="submission" date="2017-10" db="EMBL/GenBank/DDBJ databases">
        <title>Draft genome of Longimonas halophila.</title>
        <authorList>
            <person name="Goh K.M."/>
            <person name="Shamsir M.S."/>
            <person name="Lim S.W."/>
        </authorList>
    </citation>
    <scope>NUCLEOTIDE SEQUENCE [LARGE SCALE GENOMIC DNA]</scope>
    <source>
        <strain evidence="8 9">KCTC 42399</strain>
    </source>
</reference>
<keyword evidence="6" id="KW-0742">SOS response</keyword>
<protein>
    <recommendedName>
        <fullName evidence="6">DNA replication and repair protein RecF</fullName>
    </recommendedName>
</protein>
<dbReference type="Gene3D" id="1.20.1050.90">
    <property type="entry name" value="RecF/RecN/SMC, N-terminal domain"/>
    <property type="match status" value="1"/>
</dbReference>
<dbReference type="NCBIfam" id="TIGR00611">
    <property type="entry name" value="recf"/>
    <property type="match status" value="1"/>
</dbReference>
<keyword evidence="4 6" id="KW-0067">ATP-binding</keyword>
<comment type="function">
    <text evidence="6">The RecF protein is involved in DNA metabolism; it is required for DNA replication and normal SOS inducibility. RecF binds preferentially to single-stranded, linear DNA. It also seems to bind ATP.</text>
</comment>
<dbReference type="GO" id="GO:0006302">
    <property type="term" value="P:double-strand break repair"/>
    <property type="evidence" value="ECO:0007669"/>
    <property type="project" value="TreeGrafter"/>
</dbReference>
<dbReference type="GO" id="GO:0009432">
    <property type="term" value="P:SOS response"/>
    <property type="evidence" value="ECO:0007669"/>
    <property type="project" value="UniProtKB-UniRule"/>
</dbReference>
<dbReference type="GO" id="GO:0005737">
    <property type="term" value="C:cytoplasm"/>
    <property type="evidence" value="ECO:0007669"/>
    <property type="project" value="UniProtKB-SubCell"/>
</dbReference>
<organism evidence="8 9">
    <name type="scientific">Longimonas halophila</name>
    <dbReference type="NCBI Taxonomy" id="1469170"/>
    <lineage>
        <taxon>Bacteria</taxon>
        <taxon>Pseudomonadati</taxon>
        <taxon>Rhodothermota</taxon>
        <taxon>Rhodothermia</taxon>
        <taxon>Rhodothermales</taxon>
        <taxon>Salisaetaceae</taxon>
        <taxon>Longimonas</taxon>
    </lineage>
</organism>
<dbReference type="InterPro" id="IPR001238">
    <property type="entry name" value="DNA-binding_RecF"/>
</dbReference>
<evidence type="ECO:0000313" key="9">
    <source>
        <dbReference type="Proteomes" id="UP000221024"/>
    </source>
</evidence>
<dbReference type="PANTHER" id="PTHR32182">
    <property type="entry name" value="DNA REPLICATION AND REPAIR PROTEIN RECF"/>
    <property type="match status" value="1"/>
</dbReference>
<dbReference type="InterPro" id="IPR042174">
    <property type="entry name" value="RecF_2"/>
</dbReference>
<dbReference type="HAMAP" id="MF_00365">
    <property type="entry name" value="RecF"/>
    <property type="match status" value="1"/>
</dbReference>
<evidence type="ECO:0000256" key="6">
    <source>
        <dbReference type="HAMAP-Rule" id="MF_00365"/>
    </source>
</evidence>
<evidence type="ECO:0000313" key="8">
    <source>
        <dbReference type="EMBL" id="PEN08788.1"/>
    </source>
</evidence>
<feature type="binding site" evidence="6">
    <location>
        <begin position="30"/>
        <end position="37"/>
    </location>
    <ligand>
        <name>ATP</name>
        <dbReference type="ChEBI" id="CHEBI:30616"/>
    </ligand>
</feature>
<keyword evidence="5 6" id="KW-0238">DNA-binding</keyword>
<evidence type="ECO:0000256" key="3">
    <source>
        <dbReference type="ARBA" id="ARBA00022741"/>
    </source>
</evidence>
<dbReference type="PANTHER" id="PTHR32182:SF0">
    <property type="entry name" value="DNA REPLICATION AND REPAIR PROTEIN RECF"/>
    <property type="match status" value="1"/>
</dbReference>
<comment type="caution">
    <text evidence="8">The sequence shown here is derived from an EMBL/GenBank/DDBJ whole genome shotgun (WGS) entry which is preliminary data.</text>
</comment>
<evidence type="ECO:0000256" key="5">
    <source>
        <dbReference type="ARBA" id="ARBA00023125"/>
    </source>
</evidence>
<dbReference type="GO" id="GO:0003697">
    <property type="term" value="F:single-stranded DNA binding"/>
    <property type="evidence" value="ECO:0007669"/>
    <property type="project" value="UniProtKB-UniRule"/>
</dbReference>
<feature type="domain" description="RecF/RecN/SMC N-terminal" evidence="7">
    <location>
        <begin position="3"/>
        <end position="358"/>
    </location>
</feature>
<comment type="similarity">
    <text evidence="6">Belongs to the RecF family.</text>
</comment>
<evidence type="ECO:0000259" key="7">
    <source>
        <dbReference type="Pfam" id="PF02463"/>
    </source>
</evidence>
<keyword evidence="1 6" id="KW-0963">Cytoplasm</keyword>
<proteinExistence type="inferred from homology"/>
<dbReference type="InterPro" id="IPR003395">
    <property type="entry name" value="RecF/RecN/SMC_N"/>
</dbReference>
<evidence type="ECO:0000256" key="4">
    <source>
        <dbReference type="ARBA" id="ARBA00022840"/>
    </source>
</evidence>
<dbReference type="Pfam" id="PF02463">
    <property type="entry name" value="SMC_N"/>
    <property type="match status" value="1"/>
</dbReference>
<name>A0A2H3P806_9BACT</name>
<dbReference type="SUPFAM" id="SSF52540">
    <property type="entry name" value="P-loop containing nucleoside triphosphate hydrolases"/>
    <property type="match status" value="1"/>
</dbReference>
<gene>
    <name evidence="6" type="primary">recF</name>
    <name evidence="8" type="ORF">CRI93_03255</name>
</gene>
<evidence type="ECO:0000256" key="1">
    <source>
        <dbReference type="ARBA" id="ARBA00022490"/>
    </source>
</evidence>
<dbReference type="Gene3D" id="3.40.50.300">
    <property type="entry name" value="P-loop containing nucleotide triphosphate hydrolases"/>
    <property type="match status" value="1"/>
</dbReference>
<dbReference type="GO" id="GO:0006260">
    <property type="term" value="P:DNA replication"/>
    <property type="evidence" value="ECO:0007669"/>
    <property type="project" value="UniProtKB-UniRule"/>
</dbReference>
<dbReference type="EMBL" id="PDEP01000002">
    <property type="protein sequence ID" value="PEN08788.1"/>
    <property type="molecule type" value="Genomic_DNA"/>
</dbReference>
<dbReference type="GO" id="GO:0005524">
    <property type="term" value="F:ATP binding"/>
    <property type="evidence" value="ECO:0007669"/>
    <property type="project" value="UniProtKB-UniRule"/>
</dbReference>